<dbReference type="GO" id="GO:0016810">
    <property type="term" value="F:hydrolase activity, acting on carbon-nitrogen (but not peptide) bonds"/>
    <property type="evidence" value="ECO:0007669"/>
    <property type="project" value="InterPro"/>
</dbReference>
<dbReference type="KEGG" id="vmo:VMUT_1088"/>
<dbReference type="PROSITE" id="PS51677">
    <property type="entry name" value="NODB"/>
    <property type="match status" value="1"/>
</dbReference>
<protein>
    <submittedName>
        <fullName evidence="4">Polysaccharide deacetylase family protein</fullName>
    </submittedName>
</protein>
<dbReference type="HOGENOM" id="CLU_030024_3_3_2"/>
<dbReference type="AlphaFoldDB" id="F0QY56"/>
<evidence type="ECO:0000259" key="3">
    <source>
        <dbReference type="PROSITE" id="PS51677"/>
    </source>
</evidence>
<dbReference type="CDD" id="cd10918">
    <property type="entry name" value="CE4_NodB_like_5s_6s"/>
    <property type="match status" value="1"/>
</dbReference>
<keyword evidence="2" id="KW-0732">Signal</keyword>
<dbReference type="eggNOG" id="arCOG02878">
    <property type="taxonomic scope" value="Archaea"/>
</dbReference>
<evidence type="ECO:0000256" key="2">
    <source>
        <dbReference type="ARBA" id="ARBA00022729"/>
    </source>
</evidence>
<dbReference type="PANTHER" id="PTHR34216">
    <property type="match status" value="1"/>
</dbReference>
<comment type="subcellular location">
    <subcellularLocation>
        <location evidence="1">Secreted</location>
    </subcellularLocation>
</comment>
<dbReference type="Gene3D" id="3.20.20.370">
    <property type="entry name" value="Glycoside hydrolase/deacetylase"/>
    <property type="match status" value="1"/>
</dbReference>
<dbReference type="InterPro" id="IPR011330">
    <property type="entry name" value="Glyco_hydro/deAcase_b/a-brl"/>
</dbReference>
<gene>
    <name evidence="4" type="ordered locus">VMUT_1088</name>
</gene>
<dbReference type="STRING" id="985053.VMUT_1088"/>
<dbReference type="PANTHER" id="PTHR34216:SF3">
    <property type="entry name" value="POLY-BETA-1,6-N-ACETYL-D-GLUCOSAMINE N-DEACETYLASE"/>
    <property type="match status" value="1"/>
</dbReference>
<sequence>MYHEIDRNIYYDIGVSKQYFEQQIKYLLRMKFRIMPLCEALELIKEGKGLSNRIAVLSFDDGYRGVYEVALPIMKKYDVKGTVYISFGLVENKIPNWATAIAYVMTKLRLPTEIDTPQGTFRVNSDYERQRVTQIMINSIPRMKQDELSELVRALFDHIHDDLHRLYEETMLTPDQIKEFVEEGFEIGGHGYYHLGLPYLDDNDLAQEIELSKNFVNKYNRNCTMNTFAYPFGLYDTRVINEVKHRGFSAAVTMKTYLNKISRMNYFELGRFPPYRFFIPHLSTFKYQVIVG</sequence>
<dbReference type="Pfam" id="PF01522">
    <property type="entry name" value="Polysacc_deac_1"/>
    <property type="match status" value="1"/>
</dbReference>
<dbReference type="SUPFAM" id="SSF88713">
    <property type="entry name" value="Glycoside hydrolase/deacetylase"/>
    <property type="match status" value="1"/>
</dbReference>
<dbReference type="EMBL" id="CP002529">
    <property type="protein sequence ID" value="ADY01293.1"/>
    <property type="molecule type" value="Genomic_DNA"/>
</dbReference>
<dbReference type="GO" id="GO:0005576">
    <property type="term" value="C:extracellular region"/>
    <property type="evidence" value="ECO:0007669"/>
    <property type="project" value="UniProtKB-SubCell"/>
</dbReference>
<name>F0QY56_VULM7</name>
<dbReference type="Proteomes" id="UP000007485">
    <property type="component" value="Chromosome"/>
</dbReference>
<evidence type="ECO:0000256" key="1">
    <source>
        <dbReference type="ARBA" id="ARBA00004613"/>
    </source>
</evidence>
<accession>F0QY56</accession>
<dbReference type="GO" id="GO:0005975">
    <property type="term" value="P:carbohydrate metabolic process"/>
    <property type="evidence" value="ECO:0007669"/>
    <property type="project" value="InterPro"/>
</dbReference>
<evidence type="ECO:0000313" key="4">
    <source>
        <dbReference type="EMBL" id="ADY01293.1"/>
    </source>
</evidence>
<proteinExistence type="predicted"/>
<feature type="domain" description="NodB homology" evidence="3">
    <location>
        <begin position="53"/>
        <end position="292"/>
    </location>
</feature>
<organism evidence="4 5">
    <name type="scientific">Vulcanisaeta moutnovskia (strain 768-28)</name>
    <dbReference type="NCBI Taxonomy" id="985053"/>
    <lineage>
        <taxon>Archaea</taxon>
        <taxon>Thermoproteota</taxon>
        <taxon>Thermoprotei</taxon>
        <taxon>Thermoproteales</taxon>
        <taxon>Thermoproteaceae</taxon>
        <taxon>Vulcanisaeta</taxon>
    </lineage>
</organism>
<keyword evidence="5" id="KW-1185">Reference proteome</keyword>
<evidence type="ECO:0000313" key="5">
    <source>
        <dbReference type="Proteomes" id="UP000007485"/>
    </source>
</evidence>
<reference evidence="4 5" key="1">
    <citation type="journal article" date="2011" name="J. Bacteriol.">
        <title>Complete genome sequence of 'Vulcanisaeta moutnovskia' strain 768-28, a novel member of the hyperthermophilic crenarchaeal genus vulcanisaeta.</title>
        <authorList>
            <person name="Gumerov V.M."/>
            <person name="Mardanov A.V."/>
            <person name="Beletsky A.V."/>
            <person name="Prokofeva M.I."/>
            <person name="Bonch-Osmolovskaya E.A."/>
            <person name="Ravin N.V."/>
            <person name="Skryabin K.G."/>
        </authorList>
    </citation>
    <scope>NUCLEOTIDE SEQUENCE [LARGE SCALE GENOMIC DNA]</scope>
    <source>
        <strain evidence="4 5">768-28</strain>
    </source>
</reference>
<dbReference type="InterPro" id="IPR051398">
    <property type="entry name" value="Polysacch_Deacetylase"/>
</dbReference>
<dbReference type="InterPro" id="IPR002509">
    <property type="entry name" value="NODB_dom"/>
</dbReference>